<organism evidence="1 2">
    <name type="scientific">Nemania bipapillata</name>
    <dbReference type="NCBI Taxonomy" id="110536"/>
    <lineage>
        <taxon>Eukaryota</taxon>
        <taxon>Fungi</taxon>
        <taxon>Dikarya</taxon>
        <taxon>Ascomycota</taxon>
        <taxon>Pezizomycotina</taxon>
        <taxon>Sordariomycetes</taxon>
        <taxon>Xylariomycetidae</taxon>
        <taxon>Xylariales</taxon>
        <taxon>Xylariaceae</taxon>
        <taxon>Nemania</taxon>
    </lineage>
</organism>
<dbReference type="Proteomes" id="UP001153334">
    <property type="component" value="Unassembled WGS sequence"/>
</dbReference>
<accession>A0ACC2I050</accession>
<name>A0ACC2I050_9PEZI</name>
<comment type="caution">
    <text evidence="1">The sequence shown here is derived from an EMBL/GenBank/DDBJ whole genome shotgun (WGS) entry which is preliminary data.</text>
</comment>
<reference evidence="1" key="1">
    <citation type="submission" date="2022-11" db="EMBL/GenBank/DDBJ databases">
        <title>Genome Sequence of Nemania bipapillata.</title>
        <authorList>
            <person name="Buettner E."/>
        </authorList>
    </citation>
    <scope>NUCLEOTIDE SEQUENCE</scope>
    <source>
        <strain evidence="1">CP14</strain>
    </source>
</reference>
<gene>
    <name evidence="1" type="ORF">ONZ43_g6382</name>
</gene>
<protein>
    <submittedName>
        <fullName evidence="1">Uncharacterized protein</fullName>
    </submittedName>
</protein>
<sequence>MPVQTLDPDQARSVDEESGWFYINNWIDRGVKIRSGNSLYSCLANLTVALGQVGDLNNAEYNGAAGAMSLLPTAGALLGAPTREMWIVYKLVPIAGILSMFLSLGGSITPSNVGDYEDEPFSFGGFIPTYPTRAAGPNSQRITVAAAPLPDGLKSRAMSGHNVGNDDSSSTIPVPALTGSQGTPSHHGYIHDDERRIDADISRFVAEIEDRVEDEGGGSAFLRVWVAMGVQLGLVIAILIPLYFAQRGAVVTWWCQAWGWMWFWYFLVTVVAIFDNLVAAPFTKSWTIRISRAQTGIILDPSASKIYDNIGNRNALEFLRAGPKMNQRVRLATATGTMFSRTAFYVVISVKGIDAIHSIGQVVAKLSSVAVFAFGTALFASATLLSISVALMVLSVVLSAGVGGRVLALWVVATMSRHGKPIVHKMVQNEEEAARYFEALARGDIQMEVDGHVIYKGVVVTSRHKLFIPSTYIGLLAKPFDLTSLAAKQYRGYEIPESSVQGRLNPRQTFNPPRGWSPIRDESQVELGSVSMGLRQ</sequence>
<proteinExistence type="predicted"/>
<evidence type="ECO:0000313" key="2">
    <source>
        <dbReference type="Proteomes" id="UP001153334"/>
    </source>
</evidence>
<dbReference type="EMBL" id="JAPESX010002259">
    <property type="protein sequence ID" value="KAJ8108579.1"/>
    <property type="molecule type" value="Genomic_DNA"/>
</dbReference>
<keyword evidence="2" id="KW-1185">Reference proteome</keyword>
<evidence type="ECO:0000313" key="1">
    <source>
        <dbReference type="EMBL" id="KAJ8108579.1"/>
    </source>
</evidence>